<keyword evidence="2" id="KW-1185">Reference proteome</keyword>
<sequence>MKSQSNKRPQVLHDLGNGSHHYNFNIVEKTIDEEDGKTSKVFEYDQVLIWDTPTEKKVVKEVIRSKWDANQEFDLVNSYNAFNEGVSDDESDKDNYLDYLDEIRGIKAMVKHDFT</sequence>
<evidence type="ECO:0000313" key="1">
    <source>
        <dbReference type="EMBL" id="MFB5946135.1"/>
    </source>
</evidence>
<comment type="caution">
    <text evidence="1">The sequence shown here is derived from an EMBL/GenBank/DDBJ whole genome shotgun (WGS) entry which is preliminary data.</text>
</comment>
<organism evidence="1 2">
    <name type="scientific">Albibacterium profundi</name>
    <dbReference type="NCBI Taxonomy" id="3134906"/>
    <lineage>
        <taxon>Bacteria</taxon>
        <taxon>Pseudomonadati</taxon>
        <taxon>Bacteroidota</taxon>
        <taxon>Sphingobacteriia</taxon>
        <taxon>Sphingobacteriales</taxon>
        <taxon>Sphingobacteriaceae</taxon>
        <taxon>Albibacterium</taxon>
    </lineage>
</organism>
<name>A0ABV5CEZ1_9SPHI</name>
<dbReference type="RefSeq" id="WP_375557664.1">
    <property type="nucleotide sequence ID" value="NZ_JBBVGT010000002.1"/>
</dbReference>
<reference evidence="1 2" key="1">
    <citation type="submission" date="2024-04" db="EMBL/GenBank/DDBJ databases">
        <title>Albibacterium profundi sp. nov., isolated from sediment of the Challenger Deep of Mariana Trench.</title>
        <authorList>
            <person name="Wang Y."/>
        </authorList>
    </citation>
    <scope>NUCLEOTIDE SEQUENCE [LARGE SCALE GENOMIC DNA]</scope>
    <source>
        <strain evidence="1 2">RHL897</strain>
    </source>
</reference>
<gene>
    <name evidence="1" type="ORF">WKR92_09850</name>
</gene>
<protein>
    <submittedName>
        <fullName evidence="1">Uncharacterized protein</fullName>
    </submittedName>
</protein>
<dbReference type="EMBL" id="JBBVGT010000002">
    <property type="protein sequence ID" value="MFB5946135.1"/>
    <property type="molecule type" value="Genomic_DNA"/>
</dbReference>
<proteinExistence type="predicted"/>
<dbReference type="Proteomes" id="UP001580928">
    <property type="component" value="Unassembled WGS sequence"/>
</dbReference>
<evidence type="ECO:0000313" key="2">
    <source>
        <dbReference type="Proteomes" id="UP001580928"/>
    </source>
</evidence>
<accession>A0ABV5CEZ1</accession>